<sequence>MHIPAVRPRTVRPSSSPRRSLPVLDILSAAARAVRGDAPHRWPRSGTGAWRRRALGIALSFFALFVFPGFVGALAAAQDAAGVASGTSGIDGLSWMNIHDSSGIALSDYRFATGDESLFKPRATILWAVLGLEFIGYIAIVTTAIWLIGYALSFRWLDMFSSALHGVADALTAQIATPIMLVTAATIGAFCVGWFMVRGYHAKATTQVVTMVGVALLGPLFLAEPLADVLSSHGLLAQGRDLGISVAAGLNGNSHPNPTQLVATMQSDLADNFARQPLQVWNFGHTVDQRPACRSAWSAGVAAGDDNRVISGLKSCGDAAAHAKAENPSMGQVATGLMLLTCGGILLAFAMYLGLKVIKAALDTIYHGFMSIFGFAAGGFVYGPTQTFLVRNVVDSFVAAARMTAYTIFLGVYVLFMGNLFAQARGQVMAVIIIAGTVEIIAIFQLKRLSSGLSRGNDWIANRFGLAIQGSGKSASSSGTALGMGGGSGGGGGKSAPGMGFVSTLTTLNAVNSSPVTAWLAGGRVNPLNPLAGTRRRIERSTRRILASREEGYIEHQLSRTNWRGVAVHAATSVGGIHTQLGVTRALKVLRDNKVPDSRIHAVLLSSGATHERVTNAFTAYSVQESTASQNPYSFAPLQKAIAAAWAVDNHVGHEAHDAFAAQAVIAADSFVRHSNAPAPGANIDQAFVRRVEQNWHSDRALRAAITPDEWDNAGRDTRWAIGHRVATMHQQAARDYYENPNDMTREALMRSARRVANLDHLDPEGGLDPWNP</sequence>
<dbReference type="RefSeq" id="WP_281877956.1">
    <property type="nucleotide sequence ID" value="NZ_AP026978.1"/>
</dbReference>
<feature type="transmembrane region" description="Helical" evidence="1">
    <location>
        <begin position="403"/>
        <end position="422"/>
    </location>
</feature>
<feature type="transmembrane region" description="Helical" evidence="1">
    <location>
        <begin position="175"/>
        <end position="196"/>
    </location>
</feature>
<feature type="transmembrane region" description="Helical" evidence="1">
    <location>
        <begin position="54"/>
        <end position="77"/>
    </location>
</feature>
<evidence type="ECO:0000256" key="1">
    <source>
        <dbReference type="SAM" id="Phobius"/>
    </source>
</evidence>
<keyword evidence="1" id="KW-1133">Transmembrane helix</keyword>
<feature type="transmembrane region" description="Helical" evidence="1">
    <location>
        <begin position="333"/>
        <end position="353"/>
    </location>
</feature>
<accession>A0ABN6TYJ4</accession>
<gene>
    <name evidence="2" type="ORF">IFM12276_10210</name>
</gene>
<name>A0ABN6TYJ4_9NOCA</name>
<keyword evidence="3" id="KW-1185">Reference proteome</keyword>
<organism evidence="2 3">
    <name type="scientific">Nocardia sputorum</name>
    <dbReference type="NCBI Taxonomy" id="2984338"/>
    <lineage>
        <taxon>Bacteria</taxon>
        <taxon>Bacillati</taxon>
        <taxon>Actinomycetota</taxon>
        <taxon>Actinomycetes</taxon>
        <taxon>Mycobacteriales</taxon>
        <taxon>Nocardiaceae</taxon>
        <taxon>Nocardia</taxon>
    </lineage>
</organism>
<proteinExistence type="predicted"/>
<evidence type="ECO:0000313" key="3">
    <source>
        <dbReference type="Proteomes" id="UP001317870"/>
    </source>
</evidence>
<keyword evidence="1" id="KW-0472">Membrane</keyword>
<feature type="transmembrane region" description="Helical" evidence="1">
    <location>
        <begin position="428"/>
        <end position="446"/>
    </location>
</feature>
<reference evidence="2 3" key="1">
    <citation type="submission" date="2022-11" db="EMBL/GenBank/DDBJ databases">
        <title>Genome Sequencing of Nocardia sp. ON39_IFM12276 and assembly.</title>
        <authorList>
            <person name="Shimojima M."/>
            <person name="Toyokawa M."/>
            <person name="Uesaka K."/>
        </authorList>
    </citation>
    <scope>NUCLEOTIDE SEQUENCE [LARGE SCALE GENOMIC DNA]</scope>
    <source>
        <strain evidence="2 3">IFM 12276</strain>
    </source>
</reference>
<evidence type="ECO:0000313" key="2">
    <source>
        <dbReference type="EMBL" id="BDT97992.1"/>
    </source>
</evidence>
<dbReference type="Proteomes" id="UP001317870">
    <property type="component" value="Chromosome"/>
</dbReference>
<dbReference type="EMBL" id="AP026978">
    <property type="protein sequence ID" value="BDT97992.1"/>
    <property type="molecule type" value="Genomic_DNA"/>
</dbReference>
<protein>
    <submittedName>
        <fullName evidence="2">Uncharacterized protein</fullName>
    </submittedName>
</protein>
<feature type="transmembrane region" description="Helical" evidence="1">
    <location>
        <begin position="365"/>
        <end position="382"/>
    </location>
</feature>
<feature type="transmembrane region" description="Helical" evidence="1">
    <location>
        <begin position="125"/>
        <end position="154"/>
    </location>
</feature>
<keyword evidence="1" id="KW-0812">Transmembrane</keyword>